<dbReference type="FunFam" id="3.90.1150.10:FF:000040">
    <property type="entry name" value="Tyrosine aminotransferase"/>
    <property type="match status" value="1"/>
</dbReference>
<dbReference type="InterPro" id="IPR004839">
    <property type="entry name" value="Aminotransferase_I/II_large"/>
</dbReference>
<organism evidence="16">
    <name type="scientific">Lampea lactea</name>
    <dbReference type="NCBI Taxonomy" id="1403706"/>
    <lineage>
        <taxon>Eukaryota</taxon>
        <taxon>Metazoa</taxon>
        <taxon>Ctenophora</taxon>
        <taxon>Tentaculata</taxon>
        <taxon>Cydippida</taxon>
        <taxon>Lampeidae</taxon>
        <taxon>Lampea</taxon>
    </lineage>
</organism>
<dbReference type="PROSITE" id="PS00105">
    <property type="entry name" value="AA_TRANSFER_CLASS_1"/>
    <property type="match status" value="1"/>
</dbReference>
<dbReference type="InterPro" id="IPR004838">
    <property type="entry name" value="NHTrfase_class1_PyrdxlP-BS"/>
</dbReference>
<evidence type="ECO:0000256" key="10">
    <source>
        <dbReference type="ARBA" id="ARBA00022898"/>
    </source>
</evidence>
<reference evidence="16" key="1">
    <citation type="submission" date="2016-10" db="EMBL/GenBank/DDBJ databases">
        <title>Transcriptomic survey across the phylum Ctenophora.</title>
        <authorList>
            <person name="Francis W.R."/>
            <person name="Haddock S.H.D."/>
        </authorList>
    </citation>
    <scope>NUCLEOTIDE SEQUENCE</scope>
    <source>
        <strain evidence="16">20060928BW</strain>
    </source>
</reference>
<dbReference type="InterPro" id="IPR015422">
    <property type="entry name" value="PyrdxlP-dep_Trfase_small"/>
</dbReference>
<evidence type="ECO:0000256" key="13">
    <source>
        <dbReference type="PIRNR" id="PIRNR000517"/>
    </source>
</evidence>
<dbReference type="InterPro" id="IPR015421">
    <property type="entry name" value="PyrdxlP-dep_Trfase_major"/>
</dbReference>
<feature type="modified residue" description="N6-(pyridoxal phosphate)lysine" evidence="14">
    <location>
        <position position="244"/>
    </location>
</feature>
<comment type="function">
    <text evidence="13">Transaminase involved in tyrosine breakdown. Converts tyrosine to p-hydroxyphenylpyruvate.</text>
</comment>
<evidence type="ECO:0000313" key="16">
    <source>
        <dbReference type="EMBL" id="AQX17835.1"/>
    </source>
</evidence>
<keyword evidence="11" id="KW-0585">Phenylalanine catabolism</keyword>
<keyword evidence="8 16" id="KW-0808">Transferase</keyword>
<evidence type="ECO:0000256" key="12">
    <source>
        <dbReference type="ARBA" id="ARBA00047798"/>
    </source>
</evidence>
<evidence type="ECO:0000256" key="5">
    <source>
        <dbReference type="ARBA" id="ARBA00012749"/>
    </source>
</evidence>
<dbReference type="InterPro" id="IPR005958">
    <property type="entry name" value="TyrNic_aminoTrfase"/>
</dbReference>
<dbReference type="NCBIfam" id="TIGR01264">
    <property type="entry name" value="tyr_amTase_E"/>
    <property type="match status" value="1"/>
</dbReference>
<dbReference type="EC" id="2.6.1.5" evidence="5 13"/>
<sequence>MPSICKNKVPISPCAENTINPIRALVDNLVVRPNPDKQLLRLSIGDPSVFGNFNPPPQLFKAVSDNLQTSCYGYGPAHGLEPVRAAIATFYNTDSSPITSEDVYVTSGCSDALRIAIDVLGSDKRNILLPKPGFSLYQTICGNRGIEGRFYDLLPHNDWAIDLEDLESKIDNNTAAILVTNPSNPCGSAFSVKHQLDIIKLADKHNIPIIADEIYKDMVFDGESKSFGELSVNVPVISCGGLAKRWLVPGWRVGWLIVHDKHERLSEVRDGITRLCQVIIGSNMLVQGAIPQILETVPQSFYDDTLARLKKAADIFYSKLSKIPQLRPTMPQGAMYMMVEIKVDQFHDVNDDMEFVEKLISEQSVFPLPANIFGMPNYIRLVLTAPEEIITEACSRISEFCSAHSVSPPNKKSRS</sequence>
<feature type="domain" description="Aminotransferase class I/classII large" evidence="15">
    <location>
        <begin position="38"/>
        <end position="397"/>
    </location>
</feature>
<dbReference type="SUPFAM" id="SSF53383">
    <property type="entry name" value="PLP-dependent transferases"/>
    <property type="match status" value="1"/>
</dbReference>
<dbReference type="UniPathway" id="UPA00139">
    <property type="reaction ID" value="UER00338"/>
</dbReference>
<dbReference type="GO" id="GO:0004838">
    <property type="term" value="F:L-tyrosine-2-oxoglutarate transaminase activity"/>
    <property type="evidence" value="ECO:0007669"/>
    <property type="project" value="UniProtKB-UniRule"/>
</dbReference>
<dbReference type="InterPro" id="IPR005957">
    <property type="entry name" value="Tyrosine_aminoTrfase"/>
</dbReference>
<keyword evidence="10 13" id="KW-0663">Pyridoxal phosphate</keyword>
<dbReference type="PANTHER" id="PTHR45744">
    <property type="entry name" value="TYROSINE AMINOTRANSFERASE"/>
    <property type="match status" value="1"/>
</dbReference>
<evidence type="ECO:0000256" key="14">
    <source>
        <dbReference type="PIRSR" id="PIRSR000517-1"/>
    </source>
</evidence>
<dbReference type="InterPro" id="IPR015424">
    <property type="entry name" value="PyrdxlP-dep_Trfase"/>
</dbReference>
<dbReference type="AlphaFoldDB" id="A0A1S6WNF9"/>
<evidence type="ECO:0000256" key="9">
    <source>
        <dbReference type="ARBA" id="ARBA00022878"/>
    </source>
</evidence>
<comment type="cofactor">
    <cofactor evidence="1 13 14">
        <name>pyridoxal 5'-phosphate</name>
        <dbReference type="ChEBI" id="CHEBI:597326"/>
    </cofactor>
</comment>
<proteinExistence type="evidence at transcript level"/>
<comment type="similarity">
    <text evidence="3 13">Belongs to the class-I pyridoxal-phosphate-dependent aminotransferase family.</text>
</comment>
<evidence type="ECO:0000256" key="2">
    <source>
        <dbReference type="ARBA" id="ARBA00005203"/>
    </source>
</evidence>
<keyword evidence="9" id="KW-0828">Tyrosine catabolism</keyword>
<dbReference type="Gene3D" id="3.90.1150.10">
    <property type="entry name" value="Aspartate Aminotransferase, domain 1"/>
    <property type="match status" value="1"/>
</dbReference>
<dbReference type="Gene3D" id="3.40.640.10">
    <property type="entry name" value="Type I PLP-dependent aspartate aminotransferase-like (Major domain)"/>
    <property type="match status" value="1"/>
</dbReference>
<dbReference type="CDD" id="cd00609">
    <property type="entry name" value="AAT_like"/>
    <property type="match status" value="1"/>
</dbReference>
<evidence type="ECO:0000256" key="4">
    <source>
        <dbReference type="ARBA" id="ARBA00011738"/>
    </source>
</evidence>
<dbReference type="PIRSF" id="PIRSF000517">
    <property type="entry name" value="Tyr_transaminase"/>
    <property type="match status" value="1"/>
</dbReference>
<evidence type="ECO:0000256" key="7">
    <source>
        <dbReference type="ARBA" id="ARBA00022576"/>
    </source>
</evidence>
<keyword evidence="7 16" id="KW-0032">Aminotransferase</keyword>
<evidence type="ECO:0000256" key="6">
    <source>
        <dbReference type="ARBA" id="ARBA00015959"/>
    </source>
</evidence>
<evidence type="ECO:0000259" key="15">
    <source>
        <dbReference type="Pfam" id="PF00155"/>
    </source>
</evidence>
<protein>
    <recommendedName>
        <fullName evidence="6 13">Tyrosine aminotransferase</fullName>
        <shortName evidence="13">TAT</shortName>
        <ecNumber evidence="5 13">2.6.1.5</ecNumber>
    </recommendedName>
</protein>
<dbReference type="GO" id="GO:0006559">
    <property type="term" value="P:L-phenylalanine catabolic process"/>
    <property type="evidence" value="ECO:0007669"/>
    <property type="project" value="UniProtKB-UniRule"/>
</dbReference>
<evidence type="ECO:0000256" key="1">
    <source>
        <dbReference type="ARBA" id="ARBA00001933"/>
    </source>
</evidence>
<dbReference type="Pfam" id="PF00155">
    <property type="entry name" value="Aminotran_1_2"/>
    <property type="match status" value="1"/>
</dbReference>
<dbReference type="GO" id="GO:0006572">
    <property type="term" value="P:L-tyrosine catabolic process"/>
    <property type="evidence" value="ECO:0007669"/>
    <property type="project" value="UniProtKB-KW"/>
</dbReference>
<dbReference type="NCBIfam" id="TIGR01265">
    <property type="entry name" value="tyr_nico_aTase"/>
    <property type="match status" value="1"/>
</dbReference>
<accession>A0A1S6WNF9</accession>
<dbReference type="EMBL" id="KY387935">
    <property type="protein sequence ID" value="AQX17835.1"/>
    <property type="molecule type" value="mRNA"/>
</dbReference>
<comment type="pathway">
    <text evidence="2 13">Amino-acid degradation; L-phenylalanine degradation; acetoacetate and fumarate from L-phenylalanine: step 2/6.</text>
</comment>
<comment type="subunit">
    <text evidence="4 13">Homodimer.</text>
</comment>
<evidence type="ECO:0000256" key="11">
    <source>
        <dbReference type="ARBA" id="ARBA00023232"/>
    </source>
</evidence>
<name>A0A1S6WNF9_9METZ</name>
<evidence type="ECO:0000256" key="8">
    <source>
        <dbReference type="ARBA" id="ARBA00022679"/>
    </source>
</evidence>
<dbReference type="PANTHER" id="PTHR45744:SF2">
    <property type="entry name" value="TYROSINE AMINOTRANSFERASE"/>
    <property type="match status" value="1"/>
</dbReference>
<evidence type="ECO:0000256" key="3">
    <source>
        <dbReference type="ARBA" id="ARBA00007441"/>
    </source>
</evidence>
<dbReference type="GO" id="GO:0030170">
    <property type="term" value="F:pyridoxal phosphate binding"/>
    <property type="evidence" value="ECO:0007669"/>
    <property type="project" value="InterPro"/>
</dbReference>
<comment type="catalytic activity">
    <reaction evidence="12 13">
        <text>L-tyrosine + 2-oxoglutarate = 3-(4-hydroxyphenyl)pyruvate + L-glutamate</text>
        <dbReference type="Rhea" id="RHEA:15093"/>
        <dbReference type="ChEBI" id="CHEBI:16810"/>
        <dbReference type="ChEBI" id="CHEBI:29985"/>
        <dbReference type="ChEBI" id="CHEBI:36242"/>
        <dbReference type="ChEBI" id="CHEBI:58315"/>
        <dbReference type="EC" id="2.6.1.5"/>
    </reaction>
</comment>